<evidence type="ECO:0000313" key="1">
    <source>
        <dbReference type="EMBL" id="GID15997.1"/>
    </source>
</evidence>
<dbReference type="EMBL" id="BOMB01000050">
    <property type="protein sequence ID" value="GID15997.1"/>
    <property type="molecule type" value="Genomic_DNA"/>
</dbReference>
<gene>
    <name evidence="1" type="ORF">Aru02nite_68860</name>
</gene>
<accession>A0A8J3NG45</accession>
<sequence>MATISVGSFVPVPGQVVYLTDKASPQFVNSPIRLLITANAEPSTVDERQGHTAVDSAWLALTGWELDQHGKRVRHRDHVAAYKDGIIVCGNPGVRRCGGGRDRAR</sequence>
<dbReference type="AlphaFoldDB" id="A0A8J3NG45"/>
<proteinExistence type="predicted"/>
<dbReference type="Proteomes" id="UP000612808">
    <property type="component" value="Unassembled WGS sequence"/>
</dbReference>
<keyword evidence="2" id="KW-1185">Reference proteome</keyword>
<organism evidence="1 2">
    <name type="scientific">Actinocatenispora rupis</name>
    <dbReference type="NCBI Taxonomy" id="519421"/>
    <lineage>
        <taxon>Bacteria</taxon>
        <taxon>Bacillati</taxon>
        <taxon>Actinomycetota</taxon>
        <taxon>Actinomycetes</taxon>
        <taxon>Micromonosporales</taxon>
        <taxon>Micromonosporaceae</taxon>
        <taxon>Actinocatenispora</taxon>
    </lineage>
</organism>
<name>A0A8J3NG45_9ACTN</name>
<comment type="caution">
    <text evidence="1">The sequence shown here is derived from an EMBL/GenBank/DDBJ whole genome shotgun (WGS) entry which is preliminary data.</text>
</comment>
<reference evidence="1" key="1">
    <citation type="submission" date="2021-01" db="EMBL/GenBank/DDBJ databases">
        <title>Whole genome shotgun sequence of Actinocatenispora rupis NBRC 107355.</title>
        <authorList>
            <person name="Komaki H."/>
            <person name="Tamura T."/>
        </authorList>
    </citation>
    <scope>NUCLEOTIDE SEQUENCE</scope>
    <source>
        <strain evidence="1">NBRC 107355</strain>
    </source>
</reference>
<dbReference type="RefSeq" id="WP_203664550.1">
    <property type="nucleotide sequence ID" value="NZ_BAAAZM010000001.1"/>
</dbReference>
<evidence type="ECO:0000313" key="2">
    <source>
        <dbReference type="Proteomes" id="UP000612808"/>
    </source>
</evidence>
<protein>
    <submittedName>
        <fullName evidence="1">Uncharacterized protein</fullName>
    </submittedName>
</protein>